<gene>
    <name evidence="2" type="ORF">ACFFJ6_04425</name>
</gene>
<protein>
    <submittedName>
        <fullName evidence="2">Right-handed parallel beta-helix repeat-containing protein</fullName>
    </submittedName>
</protein>
<dbReference type="InterPro" id="IPR039448">
    <property type="entry name" value="Beta_helix"/>
</dbReference>
<keyword evidence="3" id="KW-1185">Reference proteome</keyword>
<dbReference type="SMART" id="SM00710">
    <property type="entry name" value="PbH1"/>
    <property type="match status" value="6"/>
</dbReference>
<dbReference type="Proteomes" id="UP001589775">
    <property type="component" value="Unassembled WGS sequence"/>
</dbReference>
<dbReference type="InterPro" id="IPR012334">
    <property type="entry name" value="Pectin_lyas_fold"/>
</dbReference>
<organism evidence="2 3">
    <name type="scientific">Rhodopseudomonas telluris</name>
    <dbReference type="NCBI Taxonomy" id="644215"/>
    <lineage>
        <taxon>Bacteria</taxon>
        <taxon>Pseudomonadati</taxon>
        <taxon>Pseudomonadota</taxon>
        <taxon>Alphaproteobacteria</taxon>
        <taxon>Hyphomicrobiales</taxon>
        <taxon>Nitrobacteraceae</taxon>
        <taxon>Rhodopseudomonas</taxon>
    </lineage>
</organism>
<dbReference type="SUPFAM" id="SSF51126">
    <property type="entry name" value="Pectin lyase-like"/>
    <property type="match status" value="2"/>
</dbReference>
<sequence length="404" mass="43026">MTVVAQESGMATQFDLGRYQIIADGYTEAGGLLNRAIRDMPAQGGTIALGPGDYRLEEPIQIQRNNISLIGAGREATRLLVDNDLGCGVMVGSPHSRASRISIADLTVNTSHPLATGCGVQFNGAYDVKMWRCLIANMNCGVEVLNSSFVYLTDLEIIDPRAHEGVGVLVHGDRVHNDQYLTRVFVQCPGASEPCEVGFRIANSQGIWVNSCGAFHCGIGLHLVATPDRWLEHVFLSNNAMDNCVASGFRIDSSPSGSVRRVQSTGDWSSSNRGAGILVVDHYDAVHDVAFRGARLYNNGEHGVAINGGSHISIDGSSIAGNGRLDPASSGIHVESCKLLMVRNNTIGAYSGFGPTHNYGISGLDRVGRGLISGNVFEASRTATFDSVNDKVAMHGNLDLQGVQ</sequence>
<accession>A0ABV6ENF5</accession>
<comment type="caution">
    <text evidence="2">The sequence shown here is derived from an EMBL/GenBank/DDBJ whole genome shotgun (WGS) entry which is preliminary data.</text>
</comment>
<dbReference type="Pfam" id="PF13229">
    <property type="entry name" value="Beta_helix"/>
    <property type="match status" value="1"/>
</dbReference>
<reference evidence="2 3" key="1">
    <citation type="submission" date="2024-09" db="EMBL/GenBank/DDBJ databases">
        <authorList>
            <person name="Sun Q."/>
            <person name="Mori K."/>
        </authorList>
    </citation>
    <scope>NUCLEOTIDE SEQUENCE [LARGE SCALE GENOMIC DNA]</scope>
    <source>
        <strain evidence="2 3">KCTC 23279</strain>
    </source>
</reference>
<name>A0ABV6ENF5_9BRAD</name>
<evidence type="ECO:0000313" key="2">
    <source>
        <dbReference type="EMBL" id="MFC0239697.1"/>
    </source>
</evidence>
<dbReference type="RefSeq" id="WP_378384761.1">
    <property type="nucleotide sequence ID" value="NZ_JBHLWM010000001.1"/>
</dbReference>
<dbReference type="Gene3D" id="2.160.20.10">
    <property type="entry name" value="Single-stranded right-handed beta-helix, Pectin lyase-like"/>
    <property type="match status" value="1"/>
</dbReference>
<dbReference type="InterPro" id="IPR006626">
    <property type="entry name" value="PbH1"/>
</dbReference>
<evidence type="ECO:0000313" key="3">
    <source>
        <dbReference type="Proteomes" id="UP001589775"/>
    </source>
</evidence>
<proteinExistence type="predicted"/>
<feature type="domain" description="Right handed beta helix" evidence="1">
    <location>
        <begin position="272"/>
        <end position="379"/>
    </location>
</feature>
<evidence type="ECO:0000259" key="1">
    <source>
        <dbReference type="Pfam" id="PF13229"/>
    </source>
</evidence>
<dbReference type="InterPro" id="IPR011050">
    <property type="entry name" value="Pectin_lyase_fold/virulence"/>
</dbReference>
<dbReference type="EMBL" id="JBHLWM010000001">
    <property type="protein sequence ID" value="MFC0239697.1"/>
    <property type="molecule type" value="Genomic_DNA"/>
</dbReference>